<evidence type="ECO:0000256" key="1">
    <source>
        <dbReference type="SAM" id="MobiDB-lite"/>
    </source>
</evidence>
<dbReference type="AlphaFoldDB" id="A0A841EIY1"/>
<protein>
    <submittedName>
        <fullName evidence="2">Uncharacterized protein</fullName>
    </submittedName>
</protein>
<name>A0A841EIY1_9ACTN</name>
<evidence type="ECO:0000313" key="2">
    <source>
        <dbReference type="EMBL" id="MBB6000768.1"/>
    </source>
</evidence>
<dbReference type="RefSeq" id="WP_184638412.1">
    <property type="nucleotide sequence ID" value="NZ_BAABKT010000038.1"/>
</dbReference>
<keyword evidence="3" id="KW-1185">Reference proteome</keyword>
<dbReference type="Proteomes" id="UP000578077">
    <property type="component" value="Unassembled WGS sequence"/>
</dbReference>
<proteinExistence type="predicted"/>
<accession>A0A841EIY1</accession>
<gene>
    <name evidence="2" type="ORF">HNR25_004519</name>
</gene>
<comment type="caution">
    <text evidence="2">The sequence shown here is derived from an EMBL/GenBank/DDBJ whole genome shotgun (WGS) entry which is preliminary data.</text>
</comment>
<sequence>MTETSRLARIPGTGTDVLIDGDGTGSVRTPAGRFLRLQSPPSGLIDTLTGATGGEEASSAYADRLTEVMAARERGDAERRWPAGRRDVVLLGGGPVLDVLAEVLGELGAGITRNRGGTADAAADGPAPSAAAPGSEAAIEAGPGRRRLVVAFAETPAERADWAAFGSLPEHGTAWLGGYREGDNCFVDPIRLSADDPTADQVQKRRLAASPVPRELAAWQRSATRAPPALPAAARTLLIGRMLTVALAWAQETDELTRFRTSLWKYVSASATATEHTVLGYPEPHAPGCEAGA</sequence>
<reference evidence="2 3" key="1">
    <citation type="submission" date="2020-08" db="EMBL/GenBank/DDBJ databases">
        <title>Sequencing the genomes of 1000 actinobacteria strains.</title>
        <authorList>
            <person name="Klenk H.-P."/>
        </authorList>
    </citation>
    <scope>NUCLEOTIDE SEQUENCE [LARGE SCALE GENOMIC DNA]</scope>
    <source>
        <strain evidence="2 3">DSM 44593</strain>
    </source>
</reference>
<evidence type="ECO:0000313" key="3">
    <source>
        <dbReference type="Proteomes" id="UP000578077"/>
    </source>
</evidence>
<feature type="compositionally biased region" description="Low complexity" evidence="1">
    <location>
        <begin position="119"/>
        <end position="135"/>
    </location>
</feature>
<dbReference type="EMBL" id="JACHLY010000001">
    <property type="protein sequence ID" value="MBB6000768.1"/>
    <property type="molecule type" value="Genomic_DNA"/>
</dbReference>
<organism evidence="2 3">
    <name type="scientific">Streptomonospora salina</name>
    <dbReference type="NCBI Taxonomy" id="104205"/>
    <lineage>
        <taxon>Bacteria</taxon>
        <taxon>Bacillati</taxon>
        <taxon>Actinomycetota</taxon>
        <taxon>Actinomycetes</taxon>
        <taxon>Streptosporangiales</taxon>
        <taxon>Nocardiopsidaceae</taxon>
        <taxon>Streptomonospora</taxon>
    </lineage>
</organism>
<feature type="region of interest" description="Disordered" evidence="1">
    <location>
        <begin position="1"/>
        <end position="25"/>
    </location>
</feature>
<feature type="region of interest" description="Disordered" evidence="1">
    <location>
        <begin position="116"/>
        <end position="135"/>
    </location>
</feature>